<dbReference type="InterPro" id="IPR041492">
    <property type="entry name" value="HAD_2"/>
</dbReference>
<dbReference type="EMBL" id="QFBC01000011">
    <property type="protein sequence ID" value="PWE54328.1"/>
    <property type="molecule type" value="Genomic_DNA"/>
</dbReference>
<evidence type="ECO:0000256" key="1">
    <source>
        <dbReference type="ARBA" id="ARBA00000830"/>
    </source>
</evidence>
<dbReference type="GO" id="GO:0008967">
    <property type="term" value="F:phosphoglycolate phosphatase activity"/>
    <property type="evidence" value="ECO:0007669"/>
    <property type="project" value="UniProtKB-EC"/>
</dbReference>
<dbReference type="SUPFAM" id="SSF56784">
    <property type="entry name" value="HAD-like"/>
    <property type="match status" value="1"/>
</dbReference>
<dbReference type="Pfam" id="PF13419">
    <property type="entry name" value="HAD_2"/>
    <property type="match status" value="1"/>
</dbReference>
<dbReference type="OrthoDB" id="9809962at2"/>
<comment type="similarity">
    <text evidence="3">Belongs to the HAD-like hydrolase superfamily. CbbY/CbbZ/Gph/YieH family.</text>
</comment>
<comment type="caution">
    <text evidence="5">The sequence shown here is derived from an EMBL/GenBank/DDBJ whole genome shotgun (WGS) entry which is preliminary data.</text>
</comment>
<evidence type="ECO:0000313" key="5">
    <source>
        <dbReference type="EMBL" id="PWE54328.1"/>
    </source>
</evidence>
<dbReference type="Proteomes" id="UP000245252">
    <property type="component" value="Unassembled WGS sequence"/>
</dbReference>
<dbReference type="SFLD" id="SFLDG01129">
    <property type="entry name" value="C1.5:_HAD__Beta-PGM__Phosphata"/>
    <property type="match status" value="1"/>
</dbReference>
<dbReference type="AlphaFoldDB" id="A0A2U2DLZ3"/>
<dbReference type="InterPro" id="IPR023214">
    <property type="entry name" value="HAD_sf"/>
</dbReference>
<dbReference type="Gene3D" id="3.40.50.1000">
    <property type="entry name" value="HAD superfamily/HAD-like"/>
    <property type="match status" value="1"/>
</dbReference>
<evidence type="ECO:0000256" key="4">
    <source>
        <dbReference type="ARBA" id="ARBA00013078"/>
    </source>
</evidence>
<comment type="catalytic activity">
    <reaction evidence="1">
        <text>2-phosphoglycolate + H2O = glycolate + phosphate</text>
        <dbReference type="Rhea" id="RHEA:14369"/>
        <dbReference type="ChEBI" id="CHEBI:15377"/>
        <dbReference type="ChEBI" id="CHEBI:29805"/>
        <dbReference type="ChEBI" id="CHEBI:43474"/>
        <dbReference type="ChEBI" id="CHEBI:58033"/>
        <dbReference type="EC" id="3.1.3.18"/>
    </reaction>
</comment>
<accession>A0A2U2DLZ3</accession>
<dbReference type="InterPro" id="IPR036412">
    <property type="entry name" value="HAD-like_sf"/>
</dbReference>
<protein>
    <recommendedName>
        <fullName evidence="4">phosphoglycolate phosphatase</fullName>
        <ecNumber evidence="4">3.1.3.18</ecNumber>
    </recommendedName>
</protein>
<evidence type="ECO:0000256" key="2">
    <source>
        <dbReference type="ARBA" id="ARBA00004818"/>
    </source>
</evidence>
<comment type="pathway">
    <text evidence="2">Organic acid metabolism; glycolate biosynthesis; glycolate from 2-phosphoglycolate: step 1/1.</text>
</comment>
<proteinExistence type="inferred from homology"/>
<dbReference type="PANTHER" id="PTHR43434:SF1">
    <property type="entry name" value="PHOSPHOGLYCOLATE PHOSPHATASE"/>
    <property type="match status" value="1"/>
</dbReference>
<name>A0A2U2DLZ3_9HYPH</name>
<dbReference type="Gene3D" id="1.10.150.240">
    <property type="entry name" value="Putative phosphatase, domain 2"/>
    <property type="match status" value="1"/>
</dbReference>
<organism evidence="5 6">
    <name type="scientific">Metarhizobium album</name>
    <dbReference type="NCBI Taxonomy" id="2182425"/>
    <lineage>
        <taxon>Bacteria</taxon>
        <taxon>Pseudomonadati</taxon>
        <taxon>Pseudomonadota</taxon>
        <taxon>Alphaproteobacteria</taxon>
        <taxon>Hyphomicrobiales</taxon>
        <taxon>Rhizobiaceae</taxon>
        <taxon>Metarhizobium</taxon>
    </lineage>
</organism>
<dbReference type="GO" id="GO:0006281">
    <property type="term" value="P:DNA repair"/>
    <property type="evidence" value="ECO:0007669"/>
    <property type="project" value="TreeGrafter"/>
</dbReference>
<keyword evidence="6" id="KW-1185">Reference proteome</keyword>
<dbReference type="SFLD" id="SFLDS00003">
    <property type="entry name" value="Haloacid_Dehalogenase"/>
    <property type="match status" value="1"/>
</dbReference>
<sequence length="227" mass="24242">MTLTTRHHILFDLDGTLVDTRAAVVECYTRVFRNKLDSAFPPKDFPVADLFAMRPAEVFAVVAPDRVEELHAAYRDTYPQCTALVKVFAGIRDMILELVDAGRQVSVVTNKGLERTLIDLGVAGIPPETFTTIVTAEDTVERKPHPAPILLGLSRANGKVEDAAYVGDGPQDILAARAAGMPAIAVTYGFYDRTILETHAPDVIVDSPAALAAALGVDAASAKGAAE</sequence>
<evidence type="ECO:0000313" key="6">
    <source>
        <dbReference type="Proteomes" id="UP000245252"/>
    </source>
</evidence>
<dbReference type="InterPro" id="IPR023198">
    <property type="entry name" value="PGP-like_dom2"/>
</dbReference>
<reference evidence="5 6" key="1">
    <citation type="submission" date="2018-05" db="EMBL/GenBank/DDBJ databases">
        <title>The draft genome of strain NS-104.</title>
        <authorList>
            <person name="Hang P."/>
            <person name="Jiang J."/>
        </authorList>
    </citation>
    <scope>NUCLEOTIDE SEQUENCE [LARGE SCALE GENOMIC DNA]</scope>
    <source>
        <strain evidence="5 6">NS-104</strain>
    </source>
</reference>
<dbReference type="InterPro" id="IPR050155">
    <property type="entry name" value="HAD-like_hydrolase_sf"/>
</dbReference>
<dbReference type="PANTHER" id="PTHR43434">
    <property type="entry name" value="PHOSPHOGLYCOLATE PHOSPHATASE"/>
    <property type="match status" value="1"/>
</dbReference>
<dbReference type="RefSeq" id="WP_109460352.1">
    <property type="nucleotide sequence ID" value="NZ_QFBC01000011.1"/>
</dbReference>
<evidence type="ECO:0000256" key="3">
    <source>
        <dbReference type="ARBA" id="ARBA00006171"/>
    </source>
</evidence>
<gene>
    <name evidence="5" type="ORF">DEM27_21765</name>
</gene>
<dbReference type="EC" id="3.1.3.18" evidence="4"/>
<dbReference type="GO" id="GO:0005829">
    <property type="term" value="C:cytosol"/>
    <property type="evidence" value="ECO:0007669"/>
    <property type="project" value="TreeGrafter"/>
</dbReference>